<evidence type="ECO:0000313" key="2">
    <source>
        <dbReference type="Proteomes" id="UP000887013"/>
    </source>
</evidence>
<reference evidence="1" key="1">
    <citation type="submission" date="2020-08" db="EMBL/GenBank/DDBJ databases">
        <title>Multicomponent nature underlies the extraordinary mechanical properties of spider dragline silk.</title>
        <authorList>
            <person name="Kono N."/>
            <person name="Nakamura H."/>
            <person name="Mori M."/>
            <person name="Yoshida Y."/>
            <person name="Ohtoshi R."/>
            <person name="Malay A.D."/>
            <person name="Moran D.A.P."/>
            <person name="Tomita M."/>
            <person name="Numata K."/>
            <person name="Arakawa K."/>
        </authorList>
    </citation>
    <scope>NUCLEOTIDE SEQUENCE</scope>
</reference>
<gene>
    <name evidence="1" type="ORF">NPIL_398541</name>
</gene>
<keyword evidence="2" id="KW-1185">Reference proteome</keyword>
<sequence length="102" mass="11599">MRRGRQFPCLTKTCIFLDLYRGAYLMDKSHPVFPKWGHYGPPPFAFCGAPSIIKTIPRESKYRMERSNNSPPLTEPGDIACNSNKAFFPHPSSPPEWMVLLG</sequence>
<dbReference type="EMBL" id="BMAW01095174">
    <property type="protein sequence ID" value="GFS69003.1"/>
    <property type="molecule type" value="Genomic_DNA"/>
</dbReference>
<dbReference type="AlphaFoldDB" id="A0A8X6MN32"/>
<name>A0A8X6MN32_NEPPI</name>
<protein>
    <submittedName>
        <fullName evidence="1">Uncharacterized protein</fullName>
    </submittedName>
</protein>
<evidence type="ECO:0000313" key="1">
    <source>
        <dbReference type="EMBL" id="GFS69003.1"/>
    </source>
</evidence>
<dbReference type="Proteomes" id="UP000887013">
    <property type="component" value="Unassembled WGS sequence"/>
</dbReference>
<organism evidence="1 2">
    <name type="scientific">Nephila pilipes</name>
    <name type="common">Giant wood spider</name>
    <name type="synonym">Nephila maculata</name>
    <dbReference type="NCBI Taxonomy" id="299642"/>
    <lineage>
        <taxon>Eukaryota</taxon>
        <taxon>Metazoa</taxon>
        <taxon>Ecdysozoa</taxon>
        <taxon>Arthropoda</taxon>
        <taxon>Chelicerata</taxon>
        <taxon>Arachnida</taxon>
        <taxon>Araneae</taxon>
        <taxon>Araneomorphae</taxon>
        <taxon>Entelegynae</taxon>
        <taxon>Araneoidea</taxon>
        <taxon>Nephilidae</taxon>
        <taxon>Nephila</taxon>
    </lineage>
</organism>
<accession>A0A8X6MN32</accession>
<comment type="caution">
    <text evidence="1">The sequence shown here is derived from an EMBL/GenBank/DDBJ whole genome shotgun (WGS) entry which is preliminary data.</text>
</comment>
<proteinExistence type="predicted"/>